<keyword evidence="1" id="KW-0175">Coiled coil</keyword>
<dbReference type="Proteomes" id="UP000597444">
    <property type="component" value="Unassembled WGS sequence"/>
</dbReference>
<organism evidence="2 3">
    <name type="scientific">Reticulibacter mediterranei</name>
    <dbReference type="NCBI Taxonomy" id="2778369"/>
    <lineage>
        <taxon>Bacteria</taxon>
        <taxon>Bacillati</taxon>
        <taxon>Chloroflexota</taxon>
        <taxon>Ktedonobacteria</taxon>
        <taxon>Ktedonobacterales</taxon>
        <taxon>Reticulibacteraceae</taxon>
        <taxon>Reticulibacter</taxon>
    </lineage>
</organism>
<protein>
    <submittedName>
        <fullName evidence="2">Uncharacterized protein</fullName>
    </submittedName>
</protein>
<evidence type="ECO:0000313" key="2">
    <source>
        <dbReference type="EMBL" id="GHO99872.1"/>
    </source>
</evidence>
<feature type="coiled-coil region" evidence="1">
    <location>
        <begin position="204"/>
        <end position="301"/>
    </location>
</feature>
<dbReference type="RefSeq" id="WP_236065248.1">
    <property type="nucleotide sequence ID" value="NZ_BNJK01000002.1"/>
</dbReference>
<accession>A0A8J3NA02</accession>
<dbReference type="AlphaFoldDB" id="A0A8J3NA02"/>
<sequence>MVTVLRTDQYAGLESFREVGEFLPLQADRQGKVIREVALARFGLPLSEHPGQELEVRVALIRDWRRLVPKESSSEAEDRPLRWDEKPNETHEYWLDESWQATPLPAPPMEPKLIPIVTTATEADAVELVQTYTRRWPAQENAIRDWLIPLGIDINHGYAKTVVANSEVTKKRDALQKRLDNVRRWTEGARKRMHNVSKLYRKRCEQTKERADALYRDLNHHQMEMERQGVEYWLLKKTIKEEKAVADAEIEEYQQRQWRAYHTSNKEFNKCEKYCREQRELLRALEDLDQQERKMYELNNRKDQIMTIFKVALANLGMWVRDHYFPASYAHATWHRLQPFFQLPGRIFWGQDRVEVELKPFNDRALNRDLGELCAKAAQEQPRLPDGRRLIFRLQGARILHLDAPEKEVA</sequence>
<reference evidence="2" key="1">
    <citation type="submission" date="2020-10" db="EMBL/GenBank/DDBJ databases">
        <title>Taxonomic study of unclassified bacteria belonging to the class Ktedonobacteria.</title>
        <authorList>
            <person name="Yabe S."/>
            <person name="Wang C.M."/>
            <person name="Zheng Y."/>
            <person name="Sakai Y."/>
            <person name="Cavaletti L."/>
            <person name="Monciardini P."/>
            <person name="Donadio S."/>
        </authorList>
    </citation>
    <scope>NUCLEOTIDE SEQUENCE</scope>
    <source>
        <strain evidence="2">ID150040</strain>
    </source>
</reference>
<comment type="caution">
    <text evidence="2">The sequence shown here is derived from an EMBL/GenBank/DDBJ whole genome shotgun (WGS) entry which is preliminary data.</text>
</comment>
<keyword evidence="3" id="KW-1185">Reference proteome</keyword>
<evidence type="ECO:0000313" key="3">
    <source>
        <dbReference type="Proteomes" id="UP000597444"/>
    </source>
</evidence>
<gene>
    <name evidence="2" type="ORF">KSF_099200</name>
</gene>
<name>A0A8J3NA02_9CHLR</name>
<proteinExistence type="predicted"/>
<evidence type="ECO:0000256" key="1">
    <source>
        <dbReference type="SAM" id="Coils"/>
    </source>
</evidence>
<dbReference type="EMBL" id="BNJK01000002">
    <property type="protein sequence ID" value="GHO99872.1"/>
    <property type="molecule type" value="Genomic_DNA"/>
</dbReference>